<dbReference type="PANTHER" id="PTHR11748:SF111">
    <property type="entry name" value="D-LACTATE DEHYDROGENASE, MITOCHONDRIAL-RELATED"/>
    <property type="match status" value="1"/>
</dbReference>
<gene>
    <name evidence="9" type="ORF">A2735_03310</name>
</gene>
<feature type="domain" description="FAD-binding PCMH-type" evidence="8">
    <location>
        <begin position="29"/>
        <end position="294"/>
    </location>
</feature>
<dbReference type="Gene3D" id="1.10.45.10">
    <property type="entry name" value="Vanillyl-alcohol Oxidase, Chain A, domain 4"/>
    <property type="match status" value="1"/>
</dbReference>
<dbReference type="PANTHER" id="PTHR11748">
    <property type="entry name" value="D-LACTATE DEHYDROGENASE"/>
    <property type="match status" value="1"/>
</dbReference>
<dbReference type="InterPro" id="IPR016171">
    <property type="entry name" value="Vanillyl_alc_oxidase_C-sub2"/>
</dbReference>
<evidence type="ECO:0000313" key="10">
    <source>
        <dbReference type="Proteomes" id="UP000178520"/>
    </source>
</evidence>
<evidence type="ECO:0000256" key="4">
    <source>
        <dbReference type="ARBA" id="ARBA00022827"/>
    </source>
</evidence>
<dbReference type="AlphaFoldDB" id="A0A1F8E903"/>
<dbReference type="SUPFAM" id="SSF56176">
    <property type="entry name" value="FAD-binding/transporter-associated domain-like"/>
    <property type="match status" value="1"/>
</dbReference>
<dbReference type="GO" id="GO:0008720">
    <property type="term" value="F:D-lactate dehydrogenase (NAD+) activity"/>
    <property type="evidence" value="ECO:0007669"/>
    <property type="project" value="TreeGrafter"/>
</dbReference>
<evidence type="ECO:0000256" key="2">
    <source>
        <dbReference type="ARBA" id="ARBA00008000"/>
    </source>
</evidence>
<dbReference type="GO" id="GO:1903457">
    <property type="term" value="P:lactate catabolic process"/>
    <property type="evidence" value="ECO:0007669"/>
    <property type="project" value="TreeGrafter"/>
</dbReference>
<evidence type="ECO:0000256" key="3">
    <source>
        <dbReference type="ARBA" id="ARBA00022630"/>
    </source>
</evidence>
<keyword evidence="4" id="KW-0274">FAD</keyword>
<sequence>MNLEGLHIKGDITTADADRVRYSHDASIFEVKPEVIIYPKDSEDVKNLVRWVGEHKAEQPFDDAQGKPEISLTARSAGSDMSGGPLNDSIILDFTKYFNHVLEVGNEYAVTEPGVYYRDFEKETLAKGLLLPSYPASREICAMGGIVANNSGGEKSLAYGKTEKYIEELNVVLSDGNEYVFRSLTPEELEIKKSQNDFEGQIYREMHALIESNYDAIQKAKPDVSKNSAGYNLWDVLVPINELDPVRSRARDSVASPKDRGAATSYGMNLNKLFVGSQGTLGLVTKIKFKLIKPKKYSKLLVIFLNDLAPLGDLVNEVMQFKPESFETYDDQTLKLAIRFLPDLIKKMKGSALSLFFEFTPEAIMILTGGLPKLVLLAEFTSDDESEVDEKLAKVQQIVESKFKAKTHITKDSEEAEKYWTIRRESFALLRKHVGDKHTAPFIDDVIVHVDQLPTFLPKLNQLVGEYPGLTYTIAGHAGDANFHVIPLMDFHNEANRQAIPELSEKVYDLVVSLHGSITAEHNDGLIRTPYLGKMYSPEIIELFKKTKQIFDPQNIFNPRKKVGGTLQYSLAHISKE</sequence>
<dbReference type="Pfam" id="PF02913">
    <property type="entry name" value="FAD-oxidase_C"/>
    <property type="match status" value="1"/>
</dbReference>
<proteinExistence type="inferred from homology"/>
<dbReference type="InterPro" id="IPR016164">
    <property type="entry name" value="FAD-linked_Oxase-like_C"/>
</dbReference>
<dbReference type="GO" id="GO:0071949">
    <property type="term" value="F:FAD binding"/>
    <property type="evidence" value="ECO:0007669"/>
    <property type="project" value="InterPro"/>
</dbReference>
<dbReference type="EMBL" id="MGJA01000013">
    <property type="protein sequence ID" value="OGM97371.1"/>
    <property type="molecule type" value="Genomic_DNA"/>
</dbReference>
<protein>
    <recommendedName>
        <fullName evidence="7">D-lactate dehydrogenase (cytochrome)</fullName>
        <ecNumber evidence="7">1.1.2.4</ecNumber>
    </recommendedName>
</protein>
<dbReference type="Gene3D" id="3.30.70.2740">
    <property type="match status" value="1"/>
</dbReference>
<keyword evidence="5" id="KW-0809">Transit peptide</keyword>
<evidence type="ECO:0000256" key="6">
    <source>
        <dbReference type="ARBA" id="ARBA00023002"/>
    </source>
</evidence>
<dbReference type="PROSITE" id="PS51387">
    <property type="entry name" value="FAD_PCMH"/>
    <property type="match status" value="1"/>
</dbReference>
<dbReference type="EC" id="1.1.2.4" evidence="7"/>
<comment type="caution">
    <text evidence="9">The sequence shown here is derived from an EMBL/GenBank/DDBJ whole genome shotgun (WGS) entry which is preliminary data.</text>
</comment>
<dbReference type="InterPro" id="IPR016169">
    <property type="entry name" value="FAD-bd_PCMH_sub2"/>
</dbReference>
<accession>A0A1F8E903</accession>
<dbReference type="SUPFAM" id="SSF55103">
    <property type="entry name" value="FAD-linked oxidases, C-terminal domain"/>
    <property type="match status" value="1"/>
</dbReference>
<evidence type="ECO:0000256" key="7">
    <source>
        <dbReference type="ARBA" id="ARBA00038897"/>
    </source>
</evidence>
<dbReference type="Gene3D" id="3.30.465.10">
    <property type="match status" value="2"/>
</dbReference>
<evidence type="ECO:0000256" key="5">
    <source>
        <dbReference type="ARBA" id="ARBA00022946"/>
    </source>
</evidence>
<evidence type="ECO:0000256" key="1">
    <source>
        <dbReference type="ARBA" id="ARBA00001974"/>
    </source>
</evidence>
<dbReference type="InterPro" id="IPR016166">
    <property type="entry name" value="FAD-bd_PCMH"/>
</dbReference>
<dbReference type="InterPro" id="IPR036318">
    <property type="entry name" value="FAD-bd_PCMH-like_sf"/>
</dbReference>
<dbReference type="STRING" id="1802660.A2735_03310"/>
<evidence type="ECO:0000259" key="8">
    <source>
        <dbReference type="PROSITE" id="PS51387"/>
    </source>
</evidence>
<keyword evidence="6" id="KW-0560">Oxidoreductase</keyword>
<dbReference type="GO" id="GO:0004458">
    <property type="term" value="F:D-lactate dehydrogenase (cytochrome) activity"/>
    <property type="evidence" value="ECO:0007669"/>
    <property type="project" value="UniProtKB-EC"/>
</dbReference>
<comment type="similarity">
    <text evidence="2">Belongs to the FAD-binding oxidoreductase/transferase type 4 family.</text>
</comment>
<dbReference type="Proteomes" id="UP000178520">
    <property type="component" value="Unassembled WGS sequence"/>
</dbReference>
<dbReference type="InterPro" id="IPR004113">
    <property type="entry name" value="FAD-bd_oxidored_4_C"/>
</dbReference>
<keyword evidence="3" id="KW-0285">Flavoprotein</keyword>
<dbReference type="InterPro" id="IPR006094">
    <property type="entry name" value="Oxid_FAD_bind_N"/>
</dbReference>
<reference evidence="9 10" key="1">
    <citation type="journal article" date="2016" name="Nat. Commun.">
        <title>Thousands of microbial genomes shed light on interconnected biogeochemical processes in an aquifer system.</title>
        <authorList>
            <person name="Anantharaman K."/>
            <person name="Brown C.T."/>
            <person name="Hug L.A."/>
            <person name="Sharon I."/>
            <person name="Castelle C.J."/>
            <person name="Probst A.J."/>
            <person name="Thomas B.C."/>
            <person name="Singh A."/>
            <person name="Wilkins M.J."/>
            <person name="Karaoz U."/>
            <person name="Brodie E.L."/>
            <person name="Williams K.H."/>
            <person name="Hubbard S.S."/>
            <person name="Banfield J.F."/>
        </authorList>
    </citation>
    <scope>NUCLEOTIDE SEQUENCE [LARGE SCALE GENOMIC DNA]</scope>
</reference>
<dbReference type="Pfam" id="PF01565">
    <property type="entry name" value="FAD_binding_4"/>
    <property type="match status" value="1"/>
</dbReference>
<comment type="cofactor">
    <cofactor evidence="1">
        <name>FAD</name>
        <dbReference type="ChEBI" id="CHEBI:57692"/>
    </cofactor>
</comment>
<organism evidence="9 10">
    <name type="scientific">Candidatus Yanofskybacteria bacterium RIFCSPHIGHO2_01_FULL_41_21</name>
    <dbReference type="NCBI Taxonomy" id="1802660"/>
    <lineage>
        <taxon>Bacteria</taxon>
        <taxon>Candidatus Yanofskyibacteriota</taxon>
    </lineage>
</organism>
<name>A0A1F8E903_9BACT</name>
<evidence type="ECO:0000313" key="9">
    <source>
        <dbReference type="EMBL" id="OGM97371.1"/>
    </source>
</evidence>